<evidence type="ECO:0000256" key="2">
    <source>
        <dbReference type="ARBA" id="ARBA00023163"/>
    </source>
</evidence>
<sequence>MVAQAATAATTTTAAATTAAVPMTNFQLFGSMVPVPVASMATATAPAAVAAADNGGHGSSSASQNASGSGEGQGGSMSLSLQLRPLGSTPTAAVAVSVPPMAAAPMMAGPAAAAPAPAPPLATMAVAQNASLAAVASALAAHRRNQATHRSAALHGHLRRCAEALAASRPADADAELASIARMASSDGDAVQRVAAAFAEAMARVVIRPWRGVSAALFPSDAGAAGDALTAWEAEFARQSFLNLCPLLHLAAVAVNEIILETTRNDKFIHIVDLGGIHHAHWVELLQGLATRRAAVRPCLRLTIVHEHKHFLGQAAQVLAAESDRHGVPLDLHIVESSVEALKLDALGVRSDHAVVIVSTLQLHRLVGAGILSTTAPPSPAAAAAASMITSPLPPANMSSKVDRLLRGFHLLSPRAIILTENEANHFVPSFTDRFASALPYYEQLFAAMEEAGAATVERKAAERYLLREEIKDVIACDHDGPRWARHETLGRWVVRMGAAGFALAPAITVVTAAGRVRAVAARLPGGGDERRYGVTEGGGWLILNREEKPMFCVSAWRRQ</sequence>
<protein>
    <submittedName>
        <fullName evidence="5">Uncharacterized protein</fullName>
    </submittedName>
</protein>
<keyword evidence="1" id="KW-0805">Transcription regulation</keyword>
<proteinExistence type="inferred from homology"/>
<feature type="short sequence motif" description="VHIID" evidence="3">
    <location>
        <begin position="269"/>
        <end position="273"/>
    </location>
</feature>
<reference evidence="6" key="1">
    <citation type="submission" date="2013-06" db="EMBL/GenBank/DDBJ databases">
        <authorList>
            <person name="Zhao Q."/>
        </authorList>
    </citation>
    <scope>NUCLEOTIDE SEQUENCE</scope>
    <source>
        <strain evidence="6">cv. W1943</strain>
    </source>
</reference>
<dbReference type="OMA" id="PRWARHE"/>
<name>A0A0E0N4S0_ORYRU</name>
<dbReference type="PANTHER" id="PTHR31636">
    <property type="entry name" value="OSJNBA0084A10.13 PROTEIN-RELATED"/>
    <property type="match status" value="1"/>
</dbReference>
<dbReference type="AlphaFoldDB" id="A0A0E0N4S0"/>
<evidence type="ECO:0000256" key="3">
    <source>
        <dbReference type="PROSITE-ProRule" id="PRU01191"/>
    </source>
</evidence>
<dbReference type="STRING" id="4529.A0A0E0N4S0"/>
<dbReference type="PROSITE" id="PS50985">
    <property type="entry name" value="GRAS"/>
    <property type="match status" value="1"/>
</dbReference>
<dbReference type="HOGENOM" id="CLU_011924_0_0_1"/>
<dbReference type="Proteomes" id="UP000008022">
    <property type="component" value="Unassembled WGS sequence"/>
</dbReference>
<feature type="region of interest" description="Disordered" evidence="4">
    <location>
        <begin position="51"/>
        <end position="83"/>
    </location>
</feature>
<evidence type="ECO:0000313" key="5">
    <source>
        <dbReference type="EnsemblPlants" id="ORUFI01G40090.1"/>
    </source>
</evidence>
<evidence type="ECO:0000313" key="6">
    <source>
        <dbReference type="Proteomes" id="UP000008022"/>
    </source>
</evidence>
<accession>A0A0E0N4S0</accession>
<organism evidence="5 6">
    <name type="scientific">Oryza rufipogon</name>
    <name type="common">Brownbeard rice</name>
    <name type="synonym">Asian wild rice</name>
    <dbReference type="NCBI Taxonomy" id="4529"/>
    <lineage>
        <taxon>Eukaryota</taxon>
        <taxon>Viridiplantae</taxon>
        <taxon>Streptophyta</taxon>
        <taxon>Embryophyta</taxon>
        <taxon>Tracheophyta</taxon>
        <taxon>Spermatophyta</taxon>
        <taxon>Magnoliopsida</taxon>
        <taxon>Liliopsida</taxon>
        <taxon>Poales</taxon>
        <taxon>Poaceae</taxon>
        <taxon>BOP clade</taxon>
        <taxon>Oryzoideae</taxon>
        <taxon>Oryzeae</taxon>
        <taxon>Oryzinae</taxon>
        <taxon>Oryza</taxon>
    </lineage>
</organism>
<dbReference type="eggNOG" id="ENOG502QPNC">
    <property type="taxonomic scope" value="Eukaryota"/>
</dbReference>
<keyword evidence="6" id="KW-1185">Reference proteome</keyword>
<comment type="caution">
    <text evidence="3">Lacks conserved residue(s) required for the propagation of feature annotation.</text>
</comment>
<comment type="similarity">
    <text evidence="3">Belongs to the GRAS family.</text>
</comment>
<dbReference type="Pfam" id="PF03514">
    <property type="entry name" value="GRAS"/>
    <property type="match status" value="1"/>
</dbReference>
<feature type="region of interest" description="SAW" evidence="3">
    <location>
        <begin position="476"/>
        <end position="558"/>
    </location>
</feature>
<dbReference type="EnsemblPlants" id="ORUFI01G40090.1">
    <property type="protein sequence ID" value="ORUFI01G40090.1"/>
    <property type="gene ID" value="ORUFI01G40090"/>
</dbReference>
<evidence type="ECO:0000256" key="4">
    <source>
        <dbReference type="SAM" id="MobiDB-lite"/>
    </source>
</evidence>
<evidence type="ECO:0000256" key="1">
    <source>
        <dbReference type="ARBA" id="ARBA00023015"/>
    </source>
</evidence>
<feature type="region of interest" description="Leucine repeat II (LRII)" evidence="3">
    <location>
        <begin position="314"/>
        <end position="346"/>
    </location>
</feature>
<feature type="compositionally biased region" description="Low complexity" evidence="4">
    <location>
        <begin position="59"/>
        <end position="68"/>
    </location>
</feature>
<keyword evidence="2" id="KW-0804">Transcription</keyword>
<dbReference type="InterPro" id="IPR005202">
    <property type="entry name" value="TF_GRAS"/>
</dbReference>
<reference evidence="5" key="2">
    <citation type="submission" date="2015-06" db="UniProtKB">
        <authorList>
            <consortium name="EnsemblPlants"/>
        </authorList>
    </citation>
    <scope>IDENTIFICATION</scope>
</reference>
<dbReference type="Gramene" id="ORUFI01G40090.1">
    <property type="protein sequence ID" value="ORUFI01G40090.1"/>
    <property type="gene ID" value="ORUFI01G40090"/>
</dbReference>